<dbReference type="RefSeq" id="WP_072764863.1">
    <property type="nucleotide sequence ID" value="NZ_FQYX01000017.1"/>
</dbReference>
<organism evidence="3 4">
    <name type="scientific">Arenibacter nanhaiticus</name>
    <dbReference type="NCBI Taxonomy" id="558155"/>
    <lineage>
        <taxon>Bacteria</taxon>
        <taxon>Pseudomonadati</taxon>
        <taxon>Bacteroidota</taxon>
        <taxon>Flavobacteriia</taxon>
        <taxon>Flavobacteriales</taxon>
        <taxon>Flavobacteriaceae</taxon>
        <taxon>Arenibacter</taxon>
    </lineage>
</organism>
<dbReference type="Pfam" id="PF00754">
    <property type="entry name" value="F5_F8_type_C"/>
    <property type="match status" value="1"/>
</dbReference>
<dbReference type="OrthoDB" id="9794261at2"/>
<protein>
    <submittedName>
        <fullName evidence="3">F5/8 type C domain-containing protein</fullName>
    </submittedName>
</protein>
<dbReference type="AlphaFoldDB" id="A0A1M6IFH2"/>
<dbReference type="Gene3D" id="2.60.120.260">
    <property type="entry name" value="Galactose-binding domain-like"/>
    <property type="match status" value="1"/>
</dbReference>
<dbReference type="Pfam" id="PF16389">
    <property type="entry name" value="DUF4998"/>
    <property type="match status" value="1"/>
</dbReference>
<feature type="signal peptide" evidence="1">
    <location>
        <begin position="1"/>
        <end position="24"/>
    </location>
</feature>
<accession>A0A1M6IFH2</accession>
<keyword evidence="4" id="KW-1185">Reference proteome</keyword>
<name>A0A1M6IFH2_9FLAO</name>
<dbReference type="PROSITE" id="PS51257">
    <property type="entry name" value="PROKAR_LIPOPROTEIN"/>
    <property type="match status" value="1"/>
</dbReference>
<proteinExistence type="predicted"/>
<dbReference type="SUPFAM" id="SSF49785">
    <property type="entry name" value="Galactose-binding domain-like"/>
    <property type="match status" value="1"/>
</dbReference>
<keyword evidence="1" id="KW-0732">Signal</keyword>
<evidence type="ECO:0000313" key="4">
    <source>
        <dbReference type="Proteomes" id="UP000184231"/>
    </source>
</evidence>
<gene>
    <name evidence="3" type="ORF">SAMN04487911_11778</name>
</gene>
<evidence type="ECO:0000313" key="3">
    <source>
        <dbReference type="EMBL" id="SHJ33199.1"/>
    </source>
</evidence>
<dbReference type="EMBL" id="FQYX01000017">
    <property type="protein sequence ID" value="SHJ33199.1"/>
    <property type="molecule type" value="Genomic_DNA"/>
</dbReference>
<feature type="domain" description="F5/8 type C" evidence="2">
    <location>
        <begin position="319"/>
        <end position="468"/>
    </location>
</feature>
<dbReference type="Proteomes" id="UP000184231">
    <property type="component" value="Unassembled WGS sequence"/>
</dbReference>
<sequence>MKTIYNKSKSFFLGVLGVAMFVSCADQNDVHQEYIKDGETFYTNKVDSVTAMAGKNRVQISGYITSAFSVSEIVVSYDQGNSEQVFTYEKSEAETDQLNLMVTDLEEKNYEFEVFSRDAHGNISVPVSVFASSYGEKYRSLLESRPVNSFSYSEGDATVTFGLSNEYQRKSEVFYTNNSGEETIVEVVKDESETVLTDVSLDAAIMVRTYYVPTQAIEDEETSIDQFESDWKNIDLPAIPSILETISFASVLGGVEASWSNPDGLNLQLTFSFTAGGAVKTQTVTSSDINGEAVISGMEEGEQIIEVTIADLYGNSFGPKEFTVTPEAAVLLDKSAWTVVEYSSDEPTRKALHTIDGDLSTFWHTDWSNQAPPYPHHFVIDMGAEKTITSFEVFRRQGDSRGQTKHQFLVSLDGEIWTDLGSYNMNPQTNDGQVYAMPQNPKARYFKYVALEGPNFYAFLAEINVYGLE</sequence>
<dbReference type="PROSITE" id="PS50022">
    <property type="entry name" value="FA58C_3"/>
    <property type="match status" value="1"/>
</dbReference>
<dbReference type="InterPro" id="IPR000421">
    <property type="entry name" value="FA58C"/>
</dbReference>
<evidence type="ECO:0000259" key="2">
    <source>
        <dbReference type="PROSITE" id="PS50022"/>
    </source>
</evidence>
<feature type="chain" id="PRO_5011957608" evidence="1">
    <location>
        <begin position="25"/>
        <end position="469"/>
    </location>
</feature>
<dbReference type="STRING" id="558155.SAMN04487911_11778"/>
<dbReference type="InterPro" id="IPR008979">
    <property type="entry name" value="Galactose-bd-like_sf"/>
</dbReference>
<evidence type="ECO:0000256" key="1">
    <source>
        <dbReference type="SAM" id="SignalP"/>
    </source>
</evidence>
<reference evidence="4" key="1">
    <citation type="submission" date="2016-11" db="EMBL/GenBank/DDBJ databases">
        <authorList>
            <person name="Varghese N."/>
            <person name="Submissions S."/>
        </authorList>
    </citation>
    <scope>NUCLEOTIDE SEQUENCE [LARGE SCALE GENOMIC DNA]</scope>
    <source>
        <strain evidence="4">CGMCC 1.8863</strain>
    </source>
</reference>